<evidence type="ECO:0000313" key="4">
    <source>
        <dbReference type="Proteomes" id="UP001529369"/>
    </source>
</evidence>
<dbReference type="Proteomes" id="UP001529369">
    <property type="component" value="Unassembled WGS sequence"/>
</dbReference>
<dbReference type="CDD" id="cd07012">
    <property type="entry name" value="PBP2_Bug_TTT"/>
    <property type="match status" value="1"/>
</dbReference>
<protein>
    <submittedName>
        <fullName evidence="3">Tripartite tricarboxylate transporter substrate binding protein</fullName>
    </submittedName>
</protein>
<comment type="similarity">
    <text evidence="1">Belongs to the UPF0065 (bug) family.</text>
</comment>
<dbReference type="RefSeq" id="WP_290315831.1">
    <property type="nucleotide sequence ID" value="NZ_JAUFPN010000059.1"/>
</dbReference>
<evidence type="ECO:0000256" key="1">
    <source>
        <dbReference type="ARBA" id="ARBA00006987"/>
    </source>
</evidence>
<organism evidence="3 4">
    <name type="scientific">Paeniroseomonas aquatica</name>
    <dbReference type="NCBI Taxonomy" id="373043"/>
    <lineage>
        <taxon>Bacteria</taxon>
        <taxon>Pseudomonadati</taxon>
        <taxon>Pseudomonadota</taxon>
        <taxon>Alphaproteobacteria</taxon>
        <taxon>Acetobacterales</taxon>
        <taxon>Acetobacteraceae</taxon>
        <taxon>Paeniroseomonas</taxon>
    </lineage>
</organism>
<dbReference type="InterPro" id="IPR005064">
    <property type="entry name" value="BUG"/>
</dbReference>
<dbReference type="EMBL" id="JAUFPN010000059">
    <property type="protein sequence ID" value="MDN3564040.1"/>
    <property type="molecule type" value="Genomic_DNA"/>
</dbReference>
<dbReference type="PIRSF" id="PIRSF017082">
    <property type="entry name" value="YflP"/>
    <property type="match status" value="1"/>
</dbReference>
<keyword evidence="4" id="KW-1185">Reference proteome</keyword>
<evidence type="ECO:0000256" key="2">
    <source>
        <dbReference type="SAM" id="SignalP"/>
    </source>
</evidence>
<feature type="chain" id="PRO_5045565628" evidence="2">
    <location>
        <begin position="23"/>
        <end position="324"/>
    </location>
</feature>
<accession>A0ABT8A2S2</accession>
<proteinExistence type="inferred from homology"/>
<dbReference type="Gene3D" id="3.40.190.10">
    <property type="entry name" value="Periplasmic binding protein-like II"/>
    <property type="match status" value="1"/>
</dbReference>
<reference evidence="4" key="1">
    <citation type="journal article" date="2019" name="Int. J. Syst. Evol. Microbiol.">
        <title>The Global Catalogue of Microorganisms (GCM) 10K type strain sequencing project: providing services to taxonomists for standard genome sequencing and annotation.</title>
        <authorList>
            <consortium name="The Broad Institute Genomics Platform"/>
            <consortium name="The Broad Institute Genome Sequencing Center for Infectious Disease"/>
            <person name="Wu L."/>
            <person name="Ma J."/>
        </authorList>
    </citation>
    <scope>NUCLEOTIDE SEQUENCE [LARGE SCALE GENOMIC DNA]</scope>
    <source>
        <strain evidence="4">CECT 7131</strain>
    </source>
</reference>
<gene>
    <name evidence="3" type="ORF">QWZ14_06570</name>
</gene>
<feature type="signal peptide" evidence="2">
    <location>
        <begin position="1"/>
        <end position="22"/>
    </location>
</feature>
<keyword evidence="2" id="KW-0732">Signal</keyword>
<dbReference type="Pfam" id="PF03401">
    <property type="entry name" value="TctC"/>
    <property type="match status" value="1"/>
</dbReference>
<sequence>MLHRRHLLAAAAVPSLARPALAQPAEWPSRPIRLLVPYPPGGPNDIIARLYAQPMSAMLKQPVVIENRSGAGGTIGVDAAAKAAPDGHTLVVTSSGPLVILPHVSANMPYRVPQDFTPLSILTLVPEALVATPSLGVKDMAGLLEYGRRNPGKLNIGTAGSAGISHLAAELFRSQTGLDVTVVPYRGAAPAVVDLLGGSIQLLFADLPVIMPHIRSGALVAVALASRRRHPATPDLPITAELGYPELLADNWYSILGPAGLPAPIRDRLSAVLKAASETPEVRDSLAGQGAAANWTSPAEFAETIARESAVWKRIAEAANIRTD</sequence>
<dbReference type="InterPro" id="IPR042100">
    <property type="entry name" value="Bug_dom1"/>
</dbReference>
<comment type="caution">
    <text evidence="3">The sequence shown here is derived from an EMBL/GenBank/DDBJ whole genome shotgun (WGS) entry which is preliminary data.</text>
</comment>
<dbReference type="SUPFAM" id="SSF53850">
    <property type="entry name" value="Periplasmic binding protein-like II"/>
    <property type="match status" value="1"/>
</dbReference>
<evidence type="ECO:0000313" key="3">
    <source>
        <dbReference type="EMBL" id="MDN3564040.1"/>
    </source>
</evidence>
<dbReference type="PANTHER" id="PTHR42928">
    <property type="entry name" value="TRICARBOXYLATE-BINDING PROTEIN"/>
    <property type="match status" value="1"/>
</dbReference>
<dbReference type="PANTHER" id="PTHR42928:SF5">
    <property type="entry name" value="BLR1237 PROTEIN"/>
    <property type="match status" value="1"/>
</dbReference>
<dbReference type="Gene3D" id="3.40.190.150">
    <property type="entry name" value="Bordetella uptake gene, domain 1"/>
    <property type="match status" value="1"/>
</dbReference>
<name>A0ABT8A2S2_9PROT</name>